<evidence type="ECO:0000256" key="1">
    <source>
        <dbReference type="SAM" id="SignalP"/>
    </source>
</evidence>
<proteinExistence type="predicted"/>
<gene>
    <name evidence="2" type="ORF">SAMN05192576_3321</name>
</gene>
<feature type="chain" id="PRO_5039356214" description="Lipoprotein" evidence="1">
    <location>
        <begin position="20"/>
        <end position="148"/>
    </location>
</feature>
<feature type="signal peptide" evidence="1">
    <location>
        <begin position="1"/>
        <end position="19"/>
    </location>
</feature>
<dbReference type="PROSITE" id="PS51257">
    <property type="entry name" value="PROKAR_LIPOPROTEIN"/>
    <property type="match status" value="1"/>
</dbReference>
<organism evidence="2 3">
    <name type="scientific">Nocardioides szechwanensis</name>
    <dbReference type="NCBI Taxonomy" id="1005944"/>
    <lineage>
        <taxon>Bacteria</taxon>
        <taxon>Bacillati</taxon>
        <taxon>Actinomycetota</taxon>
        <taxon>Actinomycetes</taxon>
        <taxon>Propionibacteriales</taxon>
        <taxon>Nocardioidaceae</taxon>
        <taxon>Nocardioides</taxon>
    </lineage>
</organism>
<sequence length="148" mass="15262">MRALVAGVLAAALAGGLTACGEDDPYADYCAEVKAQQKALTEAQAAGGPTALIDALPSFRALQEESPRDIADEWDLLVGRVEALVEAFEAADVDPSTYDRDQPPAGLSADEKTAIDAAAGELTAPSTVQASEGVQQQALDVCKTPLAF</sequence>
<dbReference type="AlphaFoldDB" id="A0A1H0GRC8"/>
<dbReference type="Proteomes" id="UP000199004">
    <property type="component" value="Unassembled WGS sequence"/>
</dbReference>
<reference evidence="2 3" key="1">
    <citation type="submission" date="2016-10" db="EMBL/GenBank/DDBJ databases">
        <authorList>
            <person name="de Groot N.N."/>
        </authorList>
    </citation>
    <scope>NUCLEOTIDE SEQUENCE [LARGE SCALE GENOMIC DNA]</scope>
    <source>
        <strain evidence="2 3">CGMCC 1.11147</strain>
    </source>
</reference>
<dbReference type="STRING" id="1005944.SAMN05192576_3321"/>
<keyword evidence="1" id="KW-0732">Signal</keyword>
<evidence type="ECO:0008006" key="4">
    <source>
        <dbReference type="Google" id="ProtNLM"/>
    </source>
</evidence>
<evidence type="ECO:0000313" key="3">
    <source>
        <dbReference type="Proteomes" id="UP000199004"/>
    </source>
</evidence>
<dbReference type="RefSeq" id="WP_091025931.1">
    <property type="nucleotide sequence ID" value="NZ_BKAE01000008.1"/>
</dbReference>
<protein>
    <recommendedName>
        <fullName evidence="4">Lipoprotein</fullName>
    </recommendedName>
</protein>
<accession>A0A1H0GRC8</accession>
<evidence type="ECO:0000313" key="2">
    <source>
        <dbReference type="EMBL" id="SDO09616.1"/>
    </source>
</evidence>
<dbReference type="OrthoDB" id="3790593at2"/>
<dbReference type="EMBL" id="FNIC01000006">
    <property type="protein sequence ID" value="SDO09616.1"/>
    <property type="molecule type" value="Genomic_DNA"/>
</dbReference>
<name>A0A1H0GRC8_9ACTN</name>
<keyword evidence="3" id="KW-1185">Reference proteome</keyword>